<reference evidence="2 3" key="1">
    <citation type="submission" date="2019-07" db="EMBL/GenBank/DDBJ databases">
        <title>Whole genome shotgun sequence of Brevifollis gellanilyticus NBRC 108608.</title>
        <authorList>
            <person name="Hosoyama A."/>
            <person name="Uohara A."/>
            <person name="Ohji S."/>
            <person name="Ichikawa N."/>
        </authorList>
    </citation>
    <scope>NUCLEOTIDE SEQUENCE [LARGE SCALE GENOMIC DNA]</scope>
    <source>
        <strain evidence="2 3">NBRC 108608</strain>
    </source>
</reference>
<dbReference type="AlphaFoldDB" id="A0A512MFZ5"/>
<feature type="chain" id="PRO_5022024808" evidence="1">
    <location>
        <begin position="29"/>
        <end position="380"/>
    </location>
</feature>
<evidence type="ECO:0000256" key="1">
    <source>
        <dbReference type="SAM" id="SignalP"/>
    </source>
</evidence>
<dbReference type="OrthoDB" id="9835457at2"/>
<dbReference type="Proteomes" id="UP000321577">
    <property type="component" value="Unassembled WGS sequence"/>
</dbReference>
<comment type="caution">
    <text evidence="2">The sequence shown here is derived from an EMBL/GenBank/DDBJ whole genome shotgun (WGS) entry which is preliminary data.</text>
</comment>
<gene>
    <name evidence="2" type="ORF">BGE01nite_49300</name>
</gene>
<sequence>MSSPVFSHPCFLSLITCLLMGFSAAARAQNASRFIQDLTGHIWSWKAGITDTQVIFEPDGTLLMKGSSQPSRWQQTNSTSVKVLQPNEKSLELTFAQDLMTFAQNGNAEGAVKGQRLGQRTVTSPSQARPAAAAAVRPPPHPTQMSLSADWLPLNVHTRKVLLNSIEFYSLEVLGGKRDAPEVLPDTVWAGVKWLMPVKEAIAMLPRGARRQREFDVMNLAFPQHSLHVHMWAVEGGQAIQDRCNQFKYISFITDLDERVVGLQLVNPSPKYVNWESPGPEGVREPYYNFIEDRYNGSTRNCVPYQVREAGRGVKLIKTALYKQPDLGLPRWWRPGHCPGYTQLATDEYGESVHWYLTAPLAKKLLEIVDAMRRQGLDDK</sequence>
<keyword evidence="3" id="KW-1185">Reference proteome</keyword>
<dbReference type="RefSeq" id="WP_146854714.1">
    <property type="nucleotide sequence ID" value="NZ_BKAG01000054.1"/>
</dbReference>
<evidence type="ECO:0000313" key="2">
    <source>
        <dbReference type="EMBL" id="GEP45639.1"/>
    </source>
</evidence>
<feature type="signal peptide" evidence="1">
    <location>
        <begin position="1"/>
        <end position="28"/>
    </location>
</feature>
<organism evidence="2 3">
    <name type="scientific">Brevifollis gellanilyticus</name>
    <dbReference type="NCBI Taxonomy" id="748831"/>
    <lineage>
        <taxon>Bacteria</taxon>
        <taxon>Pseudomonadati</taxon>
        <taxon>Verrucomicrobiota</taxon>
        <taxon>Verrucomicrobiia</taxon>
        <taxon>Verrucomicrobiales</taxon>
        <taxon>Verrucomicrobiaceae</taxon>
    </lineage>
</organism>
<keyword evidence="1" id="KW-0732">Signal</keyword>
<name>A0A512MFZ5_9BACT</name>
<evidence type="ECO:0000313" key="3">
    <source>
        <dbReference type="Proteomes" id="UP000321577"/>
    </source>
</evidence>
<dbReference type="EMBL" id="BKAG01000054">
    <property type="protein sequence ID" value="GEP45639.1"/>
    <property type="molecule type" value="Genomic_DNA"/>
</dbReference>
<protein>
    <submittedName>
        <fullName evidence="2">Uncharacterized protein</fullName>
    </submittedName>
</protein>
<accession>A0A512MFZ5</accession>
<proteinExistence type="predicted"/>